<sequence length="391" mass="45726">MDYLFVEQVVVESEIESMQKKILFFISHQPNPRFVKQINFLAKTNKVSLAYFQRKTLANLDTSINAEVVSYNFGEIPNASSPFKRIWTYMKTIGRIKKLINTSSFDVVLVNNLDVLLLYVFSIFTFFGRKNKATVAIEISDLRSYVFGTGFMAKRMRALEKRLYKKYIDKLIVTSKKYYTYHFEKFFTKDVFVLENKLLSQEIKKIETQGDSKTEKTIIGIIGLLLRKDEYVQLFETYKDDSKVEIHVHGKGQYQNVVEEYATKHGNITYFGPYNAFTDTQRIYESLDIIYLVYDIDQVSLNNRLALPNKLYECMYYKVPLMCSKNTYLEEMVMEHGVGVSVEYKLPGEIKNGVDFLMKNADQMKAHFATLPENLYLGDDDYRKLESFLIE</sequence>
<proteinExistence type="predicted"/>
<accession>A0A3B0THZ0</accession>
<dbReference type="SUPFAM" id="SSF53756">
    <property type="entry name" value="UDP-Glycosyltransferase/glycogen phosphorylase"/>
    <property type="match status" value="1"/>
</dbReference>
<dbReference type="Gene3D" id="3.40.50.2000">
    <property type="entry name" value="Glycogen Phosphorylase B"/>
    <property type="match status" value="1"/>
</dbReference>
<evidence type="ECO:0000313" key="1">
    <source>
        <dbReference type="EMBL" id="VAW17558.1"/>
    </source>
</evidence>
<keyword evidence="1" id="KW-0808">Transferase</keyword>
<name>A0A3B0THZ0_9ZZZZ</name>
<gene>
    <name evidence="1" type="ORF">MNBD_BACTEROID03-1956</name>
</gene>
<protein>
    <submittedName>
        <fullName evidence="1">Glycosyl transferase, group 1</fullName>
    </submittedName>
</protein>
<dbReference type="GO" id="GO:0016740">
    <property type="term" value="F:transferase activity"/>
    <property type="evidence" value="ECO:0007669"/>
    <property type="project" value="UniProtKB-KW"/>
</dbReference>
<dbReference type="EMBL" id="UOEL01000144">
    <property type="protein sequence ID" value="VAW17558.1"/>
    <property type="molecule type" value="Genomic_DNA"/>
</dbReference>
<reference evidence="1" key="1">
    <citation type="submission" date="2018-06" db="EMBL/GenBank/DDBJ databases">
        <authorList>
            <person name="Zhirakovskaya E."/>
        </authorList>
    </citation>
    <scope>NUCLEOTIDE SEQUENCE</scope>
</reference>
<organism evidence="1">
    <name type="scientific">hydrothermal vent metagenome</name>
    <dbReference type="NCBI Taxonomy" id="652676"/>
    <lineage>
        <taxon>unclassified sequences</taxon>
        <taxon>metagenomes</taxon>
        <taxon>ecological metagenomes</taxon>
    </lineage>
</organism>
<dbReference type="AlphaFoldDB" id="A0A3B0THZ0"/>